<protein>
    <submittedName>
        <fullName evidence="9">Fe2+-dependent dioxygenase</fullName>
    </submittedName>
</protein>
<evidence type="ECO:0000256" key="4">
    <source>
        <dbReference type="ARBA" id="ARBA00022964"/>
    </source>
</evidence>
<dbReference type="Gene3D" id="4.10.860.20">
    <property type="entry name" value="Rabenosyn, Rab binding domain"/>
    <property type="match status" value="1"/>
</dbReference>
<evidence type="ECO:0000313" key="9">
    <source>
        <dbReference type="EMBL" id="MCV2403623.1"/>
    </source>
</evidence>
<dbReference type="GO" id="GO:0051213">
    <property type="term" value="F:dioxygenase activity"/>
    <property type="evidence" value="ECO:0007669"/>
    <property type="project" value="UniProtKB-KW"/>
</dbReference>
<dbReference type="PANTHER" id="PTHR41536:SF1">
    <property type="entry name" value="PKHD-TYPE HYDROXYLASE YBIX"/>
    <property type="match status" value="1"/>
</dbReference>
<keyword evidence="5 7" id="KW-0560">Oxidoreductase</keyword>
<dbReference type="Pfam" id="PF13640">
    <property type="entry name" value="2OG-FeII_Oxy_3"/>
    <property type="match status" value="1"/>
</dbReference>
<keyword evidence="4 7" id="KW-0223">Dioxygenase</keyword>
<comment type="cofactor">
    <cofactor evidence="1 7">
        <name>L-ascorbate</name>
        <dbReference type="ChEBI" id="CHEBI:38290"/>
    </cofactor>
</comment>
<feature type="binding site" evidence="7">
    <location>
        <position position="96"/>
    </location>
    <ligand>
        <name>Fe cation</name>
        <dbReference type="ChEBI" id="CHEBI:24875"/>
    </ligand>
</feature>
<evidence type="ECO:0000256" key="1">
    <source>
        <dbReference type="ARBA" id="ARBA00001961"/>
    </source>
</evidence>
<keyword evidence="2 7" id="KW-0479">Metal-binding</keyword>
<dbReference type="EMBL" id="JAOVZB010000005">
    <property type="protein sequence ID" value="MCV2403623.1"/>
    <property type="molecule type" value="Genomic_DNA"/>
</dbReference>
<dbReference type="Proteomes" id="UP001209713">
    <property type="component" value="Unassembled WGS sequence"/>
</dbReference>
<dbReference type="SMART" id="SM00702">
    <property type="entry name" value="P4Hc"/>
    <property type="match status" value="1"/>
</dbReference>
<feature type="domain" description="Fe2OG dioxygenase" evidence="8">
    <location>
        <begin position="78"/>
        <end position="175"/>
    </location>
</feature>
<dbReference type="InterPro" id="IPR044862">
    <property type="entry name" value="Pro_4_hyd_alph_FE2OG_OXY"/>
</dbReference>
<accession>A0ABT2YUT6</accession>
<dbReference type="InterPro" id="IPR006620">
    <property type="entry name" value="Pro_4_hyd_alph"/>
</dbReference>
<feature type="binding site" evidence="7">
    <location>
        <position position="156"/>
    </location>
    <ligand>
        <name>Fe cation</name>
        <dbReference type="ChEBI" id="CHEBI:24875"/>
    </ligand>
</feature>
<evidence type="ECO:0000256" key="3">
    <source>
        <dbReference type="ARBA" id="ARBA00022896"/>
    </source>
</evidence>
<dbReference type="Gene3D" id="2.60.120.620">
    <property type="entry name" value="q2cbj1_9rhob like domain"/>
    <property type="match status" value="1"/>
</dbReference>
<keyword evidence="6 7" id="KW-0408">Iron</keyword>
<organism evidence="9 10">
    <name type="scientific">Marinomonas sargassi</name>
    <dbReference type="NCBI Taxonomy" id="2984494"/>
    <lineage>
        <taxon>Bacteria</taxon>
        <taxon>Pseudomonadati</taxon>
        <taxon>Pseudomonadota</taxon>
        <taxon>Gammaproteobacteria</taxon>
        <taxon>Oceanospirillales</taxon>
        <taxon>Oceanospirillaceae</taxon>
        <taxon>Marinomonas</taxon>
    </lineage>
</organism>
<dbReference type="NCBIfam" id="NF003974">
    <property type="entry name" value="PRK05467.1-3"/>
    <property type="match status" value="1"/>
</dbReference>
<comment type="cofactor">
    <cofactor evidence="7">
        <name>Fe(2+)</name>
        <dbReference type="ChEBI" id="CHEBI:29033"/>
    </cofactor>
    <text evidence="7">Binds 1 Fe(2+) ion per subunit.</text>
</comment>
<name>A0ABT2YUT6_9GAMM</name>
<evidence type="ECO:0000259" key="8">
    <source>
        <dbReference type="PROSITE" id="PS51471"/>
    </source>
</evidence>
<evidence type="ECO:0000256" key="6">
    <source>
        <dbReference type="ARBA" id="ARBA00023004"/>
    </source>
</evidence>
<sequence>MIKILKNVLSLEQMSYINCCLEKGQFVSGKDTAGWAAQSVKNNQQWSSSAEGEAELSAILTQLLASHPEFASCTYAKRVAPFLFSESKDSGGYGNHVDDALMGAESIMRSDLSCTVFLNDPNDYVGGELIMNLGGTSLSYKLQKGSVVIYPSTTLHRVEPVTKGTRRVAVTWIESYIRSTEHREILSDLDSARRNIMKAQGKNAAFDQISKAHANLLRLWSET</sequence>
<dbReference type="PANTHER" id="PTHR41536">
    <property type="entry name" value="PKHD-TYPE HYDROXYLASE YBIX"/>
    <property type="match status" value="1"/>
</dbReference>
<feature type="binding site" evidence="7">
    <location>
        <position position="98"/>
    </location>
    <ligand>
        <name>Fe cation</name>
        <dbReference type="ChEBI" id="CHEBI:24875"/>
    </ligand>
</feature>
<dbReference type="NCBIfam" id="NF003975">
    <property type="entry name" value="PRK05467.1-4"/>
    <property type="match status" value="1"/>
</dbReference>
<keyword evidence="10" id="KW-1185">Reference proteome</keyword>
<dbReference type="InterPro" id="IPR005123">
    <property type="entry name" value="Oxoglu/Fe-dep_dioxygenase_dom"/>
</dbReference>
<dbReference type="SUPFAM" id="SSF51197">
    <property type="entry name" value="Clavaminate synthase-like"/>
    <property type="match status" value="1"/>
</dbReference>
<dbReference type="HAMAP" id="MF_00657">
    <property type="entry name" value="Hydroxyl_YbiX"/>
    <property type="match status" value="1"/>
</dbReference>
<evidence type="ECO:0000313" key="10">
    <source>
        <dbReference type="Proteomes" id="UP001209713"/>
    </source>
</evidence>
<dbReference type="InterPro" id="IPR023550">
    <property type="entry name" value="PKHD_hydroxylase"/>
</dbReference>
<evidence type="ECO:0000256" key="2">
    <source>
        <dbReference type="ARBA" id="ARBA00022723"/>
    </source>
</evidence>
<comment type="caution">
    <text evidence="9">The sequence shown here is derived from an EMBL/GenBank/DDBJ whole genome shotgun (WGS) entry which is preliminary data.</text>
</comment>
<proteinExistence type="inferred from homology"/>
<keyword evidence="3 7" id="KW-0847">Vitamin C</keyword>
<gene>
    <name evidence="9" type="ORF">OFY17_12145</name>
</gene>
<feature type="binding site" evidence="7">
    <location>
        <position position="166"/>
    </location>
    <ligand>
        <name>2-oxoglutarate</name>
        <dbReference type="ChEBI" id="CHEBI:16810"/>
    </ligand>
</feature>
<evidence type="ECO:0000256" key="7">
    <source>
        <dbReference type="HAMAP-Rule" id="MF_00657"/>
    </source>
</evidence>
<evidence type="ECO:0000256" key="5">
    <source>
        <dbReference type="ARBA" id="ARBA00023002"/>
    </source>
</evidence>
<dbReference type="PROSITE" id="PS51471">
    <property type="entry name" value="FE2OG_OXY"/>
    <property type="match status" value="1"/>
</dbReference>
<dbReference type="RefSeq" id="WP_263531000.1">
    <property type="nucleotide sequence ID" value="NZ_JAOVZB010000005.1"/>
</dbReference>
<reference evidence="9 10" key="1">
    <citation type="submission" date="2022-10" db="EMBL/GenBank/DDBJ databases">
        <title>Marinomonas transparenta sp. nov. and Marinomonas sargassi sp. nov., isolated from marine alga (Sargassum natans (L.) Gaillon).</title>
        <authorList>
            <person name="Wang Y."/>
        </authorList>
    </citation>
    <scope>NUCLEOTIDE SEQUENCE [LARGE SCALE GENOMIC DNA]</scope>
    <source>
        <strain evidence="9 10">C2222</strain>
    </source>
</reference>